<dbReference type="RefSeq" id="WP_354662294.1">
    <property type="nucleotide sequence ID" value="NZ_JBEXAC010000002.1"/>
</dbReference>
<dbReference type="InterPro" id="IPR004358">
    <property type="entry name" value="Sig_transdc_His_kin-like_C"/>
</dbReference>
<feature type="transmembrane region" description="Helical" evidence="8">
    <location>
        <begin position="28"/>
        <end position="50"/>
    </location>
</feature>
<dbReference type="PRINTS" id="PR00344">
    <property type="entry name" value="BCTRLSENSOR"/>
</dbReference>
<dbReference type="InterPro" id="IPR036890">
    <property type="entry name" value="HATPase_C_sf"/>
</dbReference>
<evidence type="ECO:0000256" key="1">
    <source>
        <dbReference type="ARBA" id="ARBA00000085"/>
    </source>
</evidence>
<proteinExistence type="predicted"/>
<dbReference type="SMART" id="SM00387">
    <property type="entry name" value="HATPase_c"/>
    <property type="match status" value="1"/>
</dbReference>
<comment type="catalytic activity">
    <reaction evidence="1">
        <text>ATP + protein L-histidine = ADP + protein N-phospho-L-histidine.</text>
        <dbReference type="EC" id="2.7.13.3"/>
    </reaction>
</comment>
<dbReference type="PANTHER" id="PTHR43047:SF72">
    <property type="entry name" value="OSMOSENSING HISTIDINE PROTEIN KINASE SLN1"/>
    <property type="match status" value="1"/>
</dbReference>
<keyword evidence="3 6" id="KW-0597">Phosphoprotein</keyword>
<protein>
    <recommendedName>
        <fullName evidence="2">histidine kinase</fullName>
        <ecNumber evidence="2">2.7.13.3</ecNumber>
    </recommendedName>
</protein>
<feature type="coiled-coil region" evidence="7">
    <location>
        <begin position="194"/>
        <end position="238"/>
    </location>
</feature>
<dbReference type="Gene3D" id="3.30.565.10">
    <property type="entry name" value="Histidine kinase-like ATPase, C-terminal domain"/>
    <property type="match status" value="1"/>
</dbReference>
<dbReference type="InterPro" id="IPR003661">
    <property type="entry name" value="HisK_dim/P_dom"/>
</dbReference>
<dbReference type="PANTHER" id="PTHR43047">
    <property type="entry name" value="TWO-COMPONENT HISTIDINE PROTEIN KINASE"/>
    <property type="match status" value="1"/>
</dbReference>
<keyword evidence="8" id="KW-1133">Transmembrane helix</keyword>
<keyword evidence="4" id="KW-0808">Transferase</keyword>
<keyword evidence="12" id="KW-1185">Reference proteome</keyword>
<dbReference type="Pfam" id="PF00072">
    <property type="entry name" value="Response_reg"/>
    <property type="match status" value="1"/>
</dbReference>
<evidence type="ECO:0000256" key="7">
    <source>
        <dbReference type="SAM" id="Coils"/>
    </source>
</evidence>
<keyword evidence="5" id="KW-0418">Kinase</keyword>
<reference evidence="11 12" key="1">
    <citation type="submission" date="2024-06" db="EMBL/GenBank/DDBJ databases">
        <title>Chitinophaga defluvii sp. nov., isolated from municipal sewage.</title>
        <authorList>
            <person name="Zhang L."/>
        </authorList>
    </citation>
    <scope>NUCLEOTIDE SEQUENCE [LARGE SCALE GENOMIC DNA]</scope>
    <source>
        <strain evidence="11 12">H8</strain>
    </source>
</reference>
<evidence type="ECO:0000259" key="9">
    <source>
        <dbReference type="PROSITE" id="PS50109"/>
    </source>
</evidence>
<dbReference type="SMART" id="SM00448">
    <property type="entry name" value="REC"/>
    <property type="match status" value="1"/>
</dbReference>
<organism evidence="11 12">
    <name type="scientific">Chitinophaga defluvii</name>
    <dbReference type="NCBI Taxonomy" id="3163343"/>
    <lineage>
        <taxon>Bacteria</taxon>
        <taxon>Pseudomonadati</taxon>
        <taxon>Bacteroidota</taxon>
        <taxon>Chitinophagia</taxon>
        <taxon>Chitinophagales</taxon>
        <taxon>Chitinophagaceae</taxon>
        <taxon>Chitinophaga</taxon>
    </lineage>
</organism>
<keyword evidence="8" id="KW-0472">Membrane</keyword>
<dbReference type="InterPro" id="IPR011006">
    <property type="entry name" value="CheY-like_superfamily"/>
</dbReference>
<feature type="transmembrane region" description="Helical" evidence="8">
    <location>
        <begin position="165"/>
        <end position="186"/>
    </location>
</feature>
<evidence type="ECO:0000256" key="3">
    <source>
        <dbReference type="ARBA" id="ARBA00022553"/>
    </source>
</evidence>
<dbReference type="InterPro" id="IPR005467">
    <property type="entry name" value="His_kinase_dom"/>
</dbReference>
<comment type="caution">
    <text evidence="11">The sequence shown here is derived from an EMBL/GenBank/DDBJ whole genome shotgun (WGS) entry which is preliminary data.</text>
</comment>
<keyword evidence="11" id="KW-0067">ATP-binding</keyword>
<evidence type="ECO:0000313" key="12">
    <source>
        <dbReference type="Proteomes" id="UP001549749"/>
    </source>
</evidence>
<dbReference type="Pfam" id="PF00512">
    <property type="entry name" value="HisKA"/>
    <property type="match status" value="1"/>
</dbReference>
<dbReference type="SUPFAM" id="SSF47384">
    <property type="entry name" value="Homodimeric domain of signal transducing histidine kinase"/>
    <property type="match status" value="1"/>
</dbReference>
<dbReference type="InterPro" id="IPR001789">
    <property type="entry name" value="Sig_transdc_resp-reg_receiver"/>
</dbReference>
<dbReference type="SMART" id="SM00388">
    <property type="entry name" value="HisKA"/>
    <property type="match status" value="1"/>
</dbReference>
<gene>
    <name evidence="11" type="ORF">ABR189_20245</name>
</gene>
<keyword evidence="11" id="KW-0547">Nucleotide-binding</keyword>
<dbReference type="CDD" id="cd00082">
    <property type="entry name" value="HisKA"/>
    <property type="match status" value="1"/>
</dbReference>
<dbReference type="Gene3D" id="3.40.50.2300">
    <property type="match status" value="1"/>
</dbReference>
<dbReference type="PROSITE" id="PS50110">
    <property type="entry name" value="RESPONSE_REGULATORY"/>
    <property type="match status" value="1"/>
</dbReference>
<dbReference type="InterPro" id="IPR003594">
    <property type="entry name" value="HATPase_dom"/>
</dbReference>
<feature type="modified residue" description="4-aspartylphosphate" evidence="6">
    <location>
        <position position="608"/>
    </location>
</feature>
<dbReference type="PROSITE" id="PS50109">
    <property type="entry name" value="HIS_KIN"/>
    <property type="match status" value="1"/>
</dbReference>
<dbReference type="InterPro" id="IPR036097">
    <property type="entry name" value="HisK_dim/P_sf"/>
</dbReference>
<dbReference type="GO" id="GO:0005524">
    <property type="term" value="F:ATP binding"/>
    <property type="evidence" value="ECO:0007669"/>
    <property type="project" value="UniProtKB-KW"/>
</dbReference>
<dbReference type="EC" id="2.7.13.3" evidence="2"/>
<evidence type="ECO:0000259" key="10">
    <source>
        <dbReference type="PROSITE" id="PS50110"/>
    </source>
</evidence>
<evidence type="ECO:0000256" key="5">
    <source>
        <dbReference type="ARBA" id="ARBA00022777"/>
    </source>
</evidence>
<accession>A0ABV2T9M3</accession>
<dbReference type="SUPFAM" id="SSF55874">
    <property type="entry name" value="ATPase domain of HSP90 chaperone/DNA topoisomerase II/histidine kinase"/>
    <property type="match status" value="1"/>
</dbReference>
<evidence type="ECO:0000256" key="4">
    <source>
        <dbReference type="ARBA" id="ARBA00022679"/>
    </source>
</evidence>
<name>A0ABV2T9M3_9BACT</name>
<evidence type="ECO:0000256" key="8">
    <source>
        <dbReference type="SAM" id="Phobius"/>
    </source>
</evidence>
<keyword evidence="7" id="KW-0175">Coiled coil</keyword>
<evidence type="ECO:0000256" key="6">
    <source>
        <dbReference type="PROSITE-ProRule" id="PRU00169"/>
    </source>
</evidence>
<evidence type="ECO:0000256" key="2">
    <source>
        <dbReference type="ARBA" id="ARBA00012438"/>
    </source>
</evidence>
<feature type="transmembrane region" description="Helical" evidence="8">
    <location>
        <begin position="85"/>
        <end position="102"/>
    </location>
</feature>
<feature type="domain" description="Response regulatory" evidence="10">
    <location>
        <begin position="559"/>
        <end position="675"/>
    </location>
</feature>
<sequence length="681" mass="76314">MKIAWLNTIQETGITADTQTAVARQVRIVNIFSFFTSCLVTLYGVVFYFISKEPWILYPALLLCVGFLFVIFVLNGHQKFSSAKLLLQLVFCTVILYYGPILGEATEVQLLGLLLIAVPLLICNSEEYYLRIVCLALPVVSLLLLELNNRYGVVLPFPLTAEVQYIFRWLIMGVVLLLNALIIGFYQSNIASLLNVVSERNDTLEQQKVAISEQKQQLDQMNTKLEEYNKELEREVLERTAIIVKKSMELELTLSSINNKNVQLRFKEEELQRNVAILKDAQLALLKAKDAAEKANNAKTVFLRDISHEIRNPLNALLGIIHVLRKEQTQQGSTLSGEKKLLESMHSIGLGLLEMVNNNLEMSRIEAGKNEEIILLAFSLPDWLNEVTDIYKVVGEVKSVKVQLTMEEGLPARIVGDRPHMTQVLNNLISNAIKFSPRNETVQLHCYCEQDGAAGDARLYLSVTDQGEGIPDNKLDLIFEPFEQANKMVFYQHGGTGLGLSISRRLVVSMGGSITVKNGADRGTTFLVALPLQISHDKVRENGKKVTSNKALAVPPDKKVLIMEDNEMNLVMMSRFISGMGIEVYEADNGLDGLALAHTLLPDLIIMDMQMPGMHGKEVIKRIRNTPVLQDIPVIVVSADAFTDQQHEGYHNGVDEYLVKPIAYSRLQEIVTQYLLLAAHH</sequence>
<keyword evidence="8" id="KW-0812">Transmembrane</keyword>
<dbReference type="Pfam" id="PF02518">
    <property type="entry name" value="HATPase_c"/>
    <property type="match status" value="1"/>
</dbReference>
<dbReference type="EMBL" id="JBEXAC010000002">
    <property type="protein sequence ID" value="MET6999732.1"/>
    <property type="molecule type" value="Genomic_DNA"/>
</dbReference>
<dbReference type="SUPFAM" id="SSF52172">
    <property type="entry name" value="CheY-like"/>
    <property type="match status" value="1"/>
</dbReference>
<feature type="transmembrane region" description="Helical" evidence="8">
    <location>
        <begin position="56"/>
        <end position="73"/>
    </location>
</feature>
<evidence type="ECO:0000313" key="11">
    <source>
        <dbReference type="EMBL" id="MET6999732.1"/>
    </source>
</evidence>
<feature type="domain" description="Histidine kinase" evidence="9">
    <location>
        <begin position="305"/>
        <end position="534"/>
    </location>
</feature>
<dbReference type="Proteomes" id="UP001549749">
    <property type="component" value="Unassembled WGS sequence"/>
</dbReference>
<feature type="transmembrane region" description="Helical" evidence="8">
    <location>
        <begin position="128"/>
        <end position="145"/>
    </location>
</feature>
<dbReference type="Gene3D" id="1.10.287.130">
    <property type="match status" value="1"/>
</dbReference>